<dbReference type="SUPFAM" id="SSF55326">
    <property type="entry name" value="PurM N-terminal domain-like"/>
    <property type="match status" value="1"/>
</dbReference>
<evidence type="ECO:0000313" key="18">
    <source>
        <dbReference type="EMBL" id="SDM02308.1"/>
    </source>
</evidence>
<dbReference type="Proteomes" id="UP000199476">
    <property type="component" value="Unassembled WGS sequence"/>
</dbReference>
<dbReference type="FunFam" id="3.30.1330.10:FF:000001">
    <property type="entry name" value="Phosphoribosylformylglycinamidine cyclo-ligase"/>
    <property type="match status" value="1"/>
</dbReference>
<dbReference type="UniPathway" id="UPA00074">
    <property type="reaction ID" value="UER00129"/>
</dbReference>
<dbReference type="FunFam" id="3.90.650.10:FF:000011">
    <property type="entry name" value="Phosphoribosylformylglycinamidine cyclo-ligase"/>
    <property type="match status" value="1"/>
</dbReference>
<dbReference type="HAMAP" id="MF_00741">
    <property type="entry name" value="AIRS"/>
    <property type="match status" value="1"/>
</dbReference>
<keyword evidence="9 15" id="KW-0658">Purine biosynthesis</keyword>
<dbReference type="CDD" id="cd02196">
    <property type="entry name" value="PurM"/>
    <property type="match status" value="1"/>
</dbReference>
<evidence type="ECO:0000256" key="14">
    <source>
        <dbReference type="ARBA" id="ARBA00049057"/>
    </source>
</evidence>
<dbReference type="Gene3D" id="3.90.650.10">
    <property type="entry name" value="PurM-like C-terminal domain"/>
    <property type="match status" value="1"/>
</dbReference>
<reference evidence="18 19" key="1">
    <citation type="submission" date="2016-10" db="EMBL/GenBank/DDBJ databases">
        <authorList>
            <person name="de Groot N.N."/>
        </authorList>
    </citation>
    <scope>NUCLEOTIDE SEQUENCE [LARGE SCALE GENOMIC DNA]</scope>
    <source>
        <strain evidence="18 19">SLAS-1</strain>
    </source>
</reference>
<organism evidence="18 19">
    <name type="scientific">Halarsenatibacter silvermanii</name>
    <dbReference type="NCBI Taxonomy" id="321763"/>
    <lineage>
        <taxon>Bacteria</taxon>
        <taxon>Bacillati</taxon>
        <taxon>Bacillota</taxon>
        <taxon>Clostridia</taxon>
        <taxon>Halanaerobiales</taxon>
        <taxon>Halarsenatibacteraceae</taxon>
        <taxon>Halarsenatibacter</taxon>
    </lineage>
</organism>
<evidence type="ECO:0000256" key="2">
    <source>
        <dbReference type="ARBA" id="ARBA00004686"/>
    </source>
</evidence>
<dbReference type="PANTHER" id="PTHR10520">
    <property type="entry name" value="TRIFUNCTIONAL PURINE BIOSYNTHETIC PROTEIN ADENOSINE-3-RELATED"/>
    <property type="match status" value="1"/>
</dbReference>
<dbReference type="SUPFAM" id="SSF56042">
    <property type="entry name" value="PurM C-terminal domain-like"/>
    <property type="match status" value="1"/>
</dbReference>
<accession>A0A1G9PU59</accession>
<evidence type="ECO:0000256" key="10">
    <source>
        <dbReference type="ARBA" id="ARBA00022840"/>
    </source>
</evidence>
<dbReference type="NCBIfam" id="TIGR00878">
    <property type="entry name" value="purM"/>
    <property type="match status" value="1"/>
</dbReference>
<evidence type="ECO:0000256" key="7">
    <source>
        <dbReference type="ARBA" id="ARBA00022598"/>
    </source>
</evidence>
<evidence type="ECO:0000256" key="4">
    <source>
        <dbReference type="ARBA" id="ARBA00013047"/>
    </source>
</evidence>
<dbReference type="GO" id="GO:0006189">
    <property type="term" value="P:'de novo' IMP biosynthetic process"/>
    <property type="evidence" value="ECO:0007669"/>
    <property type="project" value="UniProtKB-UniRule"/>
</dbReference>
<dbReference type="Gene3D" id="3.30.1330.10">
    <property type="entry name" value="PurM-like, N-terminal domain"/>
    <property type="match status" value="1"/>
</dbReference>
<evidence type="ECO:0000313" key="19">
    <source>
        <dbReference type="Proteomes" id="UP000199476"/>
    </source>
</evidence>
<evidence type="ECO:0000256" key="8">
    <source>
        <dbReference type="ARBA" id="ARBA00022741"/>
    </source>
</evidence>
<feature type="domain" description="PurM-like C-terminal" evidence="17">
    <location>
        <begin position="174"/>
        <end position="336"/>
    </location>
</feature>
<dbReference type="Pfam" id="PF02769">
    <property type="entry name" value="AIRS_C"/>
    <property type="match status" value="1"/>
</dbReference>
<protein>
    <recommendedName>
        <fullName evidence="5 15">Phosphoribosylformylglycinamidine cyclo-ligase</fullName>
        <ecNumber evidence="4 15">6.3.3.1</ecNumber>
    </recommendedName>
    <alternativeName>
        <fullName evidence="12 15">AIR synthase</fullName>
    </alternativeName>
    <alternativeName>
        <fullName evidence="13 15">AIRS</fullName>
    </alternativeName>
    <alternativeName>
        <fullName evidence="11 15">Phosphoribosyl-aminoimidazole synthetase</fullName>
    </alternativeName>
</protein>
<dbReference type="Pfam" id="PF00586">
    <property type="entry name" value="AIRS"/>
    <property type="match status" value="1"/>
</dbReference>
<evidence type="ECO:0000256" key="11">
    <source>
        <dbReference type="ARBA" id="ARBA00031908"/>
    </source>
</evidence>
<comment type="subcellular location">
    <subcellularLocation>
        <location evidence="1 15">Cytoplasm</location>
    </subcellularLocation>
</comment>
<dbReference type="GO" id="GO:0004641">
    <property type="term" value="F:phosphoribosylformylglycinamidine cyclo-ligase activity"/>
    <property type="evidence" value="ECO:0007669"/>
    <property type="project" value="UniProtKB-UniRule"/>
</dbReference>
<evidence type="ECO:0000256" key="9">
    <source>
        <dbReference type="ARBA" id="ARBA00022755"/>
    </source>
</evidence>
<evidence type="ECO:0000256" key="3">
    <source>
        <dbReference type="ARBA" id="ARBA00010280"/>
    </source>
</evidence>
<keyword evidence="6 15" id="KW-0963">Cytoplasm</keyword>
<dbReference type="InterPro" id="IPR010918">
    <property type="entry name" value="PurM-like_C_dom"/>
</dbReference>
<dbReference type="GO" id="GO:0005524">
    <property type="term" value="F:ATP binding"/>
    <property type="evidence" value="ECO:0007669"/>
    <property type="project" value="UniProtKB-KW"/>
</dbReference>
<dbReference type="InterPro" id="IPR004733">
    <property type="entry name" value="PurM_cligase"/>
</dbReference>
<comment type="catalytic activity">
    <reaction evidence="14 15">
        <text>2-formamido-N(1)-(5-O-phospho-beta-D-ribosyl)acetamidine + ATP = 5-amino-1-(5-phospho-beta-D-ribosyl)imidazole + ADP + phosphate + H(+)</text>
        <dbReference type="Rhea" id="RHEA:23032"/>
        <dbReference type="ChEBI" id="CHEBI:15378"/>
        <dbReference type="ChEBI" id="CHEBI:30616"/>
        <dbReference type="ChEBI" id="CHEBI:43474"/>
        <dbReference type="ChEBI" id="CHEBI:137981"/>
        <dbReference type="ChEBI" id="CHEBI:147287"/>
        <dbReference type="ChEBI" id="CHEBI:456216"/>
        <dbReference type="EC" id="6.3.3.1"/>
    </reaction>
</comment>
<evidence type="ECO:0000256" key="6">
    <source>
        <dbReference type="ARBA" id="ARBA00022490"/>
    </source>
</evidence>
<evidence type="ECO:0000256" key="1">
    <source>
        <dbReference type="ARBA" id="ARBA00004496"/>
    </source>
</evidence>
<evidence type="ECO:0000256" key="5">
    <source>
        <dbReference type="ARBA" id="ARBA00020367"/>
    </source>
</evidence>
<dbReference type="InterPro" id="IPR036921">
    <property type="entry name" value="PurM-like_N_sf"/>
</dbReference>
<gene>
    <name evidence="15" type="primary">purM</name>
    <name evidence="18" type="ORF">SAMN04488692_11436</name>
</gene>
<evidence type="ECO:0000256" key="15">
    <source>
        <dbReference type="HAMAP-Rule" id="MF_00741"/>
    </source>
</evidence>
<evidence type="ECO:0000256" key="12">
    <source>
        <dbReference type="ARBA" id="ARBA00032931"/>
    </source>
</evidence>
<comment type="similarity">
    <text evidence="3 15">Belongs to the AIR synthase family.</text>
</comment>
<comment type="pathway">
    <text evidence="2 15">Purine metabolism; IMP biosynthesis via de novo pathway; 5-amino-1-(5-phospho-D-ribosyl)imidazole from N(2)-formyl-N(1)-(5-phospho-D-ribosyl)glycinamide: step 2/2.</text>
</comment>
<name>A0A1G9PU59_9FIRM</name>
<dbReference type="RefSeq" id="WP_089760633.1">
    <property type="nucleotide sequence ID" value="NZ_FNGO01000014.1"/>
</dbReference>
<dbReference type="InterPro" id="IPR016188">
    <property type="entry name" value="PurM-like_N"/>
</dbReference>
<dbReference type="EC" id="6.3.3.1" evidence="4 15"/>
<evidence type="ECO:0000259" key="16">
    <source>
        <dbReference type="Pfam" id="PF00586"/>
    </source>
</evidence>
<sequence>MGYTYREAGVDIEKADKALAGVADVINSTHDDNVLDDVGGFGGMYRLDVEKFTRPVLVAGTDGVGTKLKVAVKAGDHRTIGIDLAAMCVNDILVQGAVPLFFLDYLAMGDIRPELLEEIVEGLAAGCRQAGCVLLGGETAEMPDFFDGEEYELAGFAVGAVDEENIIDPGEIAPGHKLIGLSSSGIHSNGFTLVRKLFFEVHDYSLDDYIEDLDCQLKDALLTPTRIYVENVLKLIDDYEISGLAHITGGGLPGNIARIIPGGTRAVIDCESWQEPEIFSLIQKLGDVEAEEMYKTFNMGVGMVLTAPAEAAGEIINRAENLGEEAFLIGEITAEEAEDSAPGVELC</sequence>
<evidence type="ECO:0000256" key="13">
    <source>
        <dbReference type="ARBA" id="ARBA00033093"/>
    </source>
</evidence>
<proteinExistence type="inferred from homology"/>
<dbReference type="OrthoDB" id="9802507at2"/>
<dbReference type="GO" id="GO:0004637">
    <property type="term" value="F:phosphoribosylamine-glycine ligase activity"/>
    <property type="evidence" value="ECO:0007669"/>
    <property type="project" value="TreeGrafter"/>
</dbReference>
<keyword evidence="7 15" id="KW-0436">Ligase</keyword>
<dbReference type="EMBL" id="FNGO01000014">
    <property type="protein sequence ID" value="SDM02308.1"/>
    <property type="molecule type" value="Genomic_DNA"/>
</dbReference>
<dbReference type="GO" id="GO:0046084">
    <property type="term" value="P:adenine biosynthetic process"/>
    <property type="evidence" value="ECO:0007669"/>
    <property type="project" value="TreeGrafter"/>
</dbReference>
<dbReference type="PANTHER" id="PTHR10520:SF12">
    <property type="entry name" value="TRIFUNCTIONAL PURINE BIOSYNTHETIC PROTEIN ADENOSINE-3"/>
    <property type="match status" value="1"/>
</dbReference>
<dbReference type="AlphaFoldDB" id="A0A1G9PU59"/>
<feature type="domain" description="PurM-like N-terminal" evidence="16">
    <location>
        <begin position="56"/>
        <end position="161"/>
    </location>
</feature>
<keyword evidence="10 15" id="KW-0067">ATP-binding</keyword>
<keyword evidence="19" id="KW-1185">Reference proteome</keyword>
<dbReference type="GO" id="GO:0005829">
    <property type="term" value="C:cytosol"/>
    <property type="evidence" value="ECO:0007669"/>
    <property type="project" value="TreeGrafter"/>
</dbReference>
<evidence type="ECO:0000259" key="17">
    <source>
        <dbReference type="Pfam" id="PF02769"/>
    </source>
</evidence>
<dbReference type="InterPro" id="IPR036676">
    <property type="entry name" value="PurM-like_C_sf"/>
</dbReference>
<keyword evidence="8 15" id="KW-0547">Nucleotide-binding</keyword>
<dbReference type="STRING" id="321763.SAMN04488692_11436"/>